<evidence type="ECO:0000256" key="1">
    <source>
        <dbReference type="SAM" id="Phobius"/>
    </source>
</evidence>
<keyword evidence="3" id="KW-1185">Reference proteome</keyword>
<evidence type="ECO:0000313" key="2">
    <source>
        <dbReference type="EMBL" id="AHG01105.1"/>
    </source>
</evidence>
<dbReference type="KEGG" id="hlr:HALLA_16705"/>
<dbReference type="AlphaFoldDB" id="W0JV11"/>
<accession>W0JV11</accession>
<dbReference type="EMBL" id="CP007055">
    <property type="protein sequence ID" value="AHG01105.1"/>
    <property type="molecule type" value="Genomic_DNA"/>
</dbReference>
<keyword evidence="1" id="KW-0472">Membrane</keyword>
<keyword evidence="1" id="KW-1133">Transmembrane helix</keyword>
<reference evidence="2 3" key="1">
    <citation type="submission" date="2014-01" db="EMBL/GenBank/DDBJ databases">
        <authorList>
            <consortium name="DOE Joint Genome Institute"/>
            <person name="Anderson I."/>
            <person name="Huntemann M."/>
            <person name="Han J."/>
            <person name="Chen A."/>
            <person name="Kyrpides N."/>
            <person name="Mavromatis K."/>
            <person name="Markowitz V."/>
            <person name="Palaniappan K."/>
            <person name="Ivanova N."/>
            <person name="Schaumberg A."/>
            <person name="Pati A."/>
            <person name="Liolios K."/>
            <person name="Nordberg H.P."/>
            <person name="Cantor M.N."/>
            <person name="Hua S.X."/>
            <person name="Woyke T."/>
        </authorList>
    </citation>
    <scope>NUCLEOTIDE SEQUENCE [LARGE SCALE GENOMIC DNA]</scope>
    <source>
        <strain evidence="2 3">XH-48</strain>
    </source>
</reference>
<sequence>MLANIVAVAVLLGVGYTFVRWYLIDDDGLNSEWFN</sequence>
<proteinExistence type="predicted"/>
<gene>
    <name evidence="2" type="ORF">HALLA_16705</name>
</gene>
<name>W0JV11_9EURY</name>
<protein>
    <submittedName>
        <fullName evidence="2">Uncharacterized protein</fullName>
    </submittedName>
</protein>
<dbReference type="HOGENOM" id="CLU_3362509_0_0_2"/>
<keyword evidence="1" id="KW-0812">Transmembrane</keyword>
<evidence type="ECO:0000313" key="3">
    <source>
        <dbReference type="Proteomes" id="UP000019024"/>
    </source>
</evidence>
<feature type="transmembrane region" description="Helical" evidence="1">
    <location>
        <begin position="5"/>
        <end position="24"/>
    </location>
</feature>
<dbReference type="Proteomes" id="UP000019024">
    <property type="component" value="Chromosome"/>
</dbReference>
<organism evidence="2 3">
    <name type="scientific">Halostagnicola larsenii XH-48</name>
    <dbReference type="NCBI Taxonomy" id="797299"/>
    <lineage>
        <taxon>Archaea</taxon>
        <taxon>Methanobacteriati</taxon>
        <taxon>Methanobacteriota</taxon>
        <taxon>Stenosarchaea group</taxon>
        <taxon>Halobacteria</taxon>
        <taxon>Halobacteriales</taxon>
        <taxon>Natrialbaceae</taxon>
        <taxon>Halostagnicola</taxon>
    </lineage>
</organism>